<organism evidence="13 14">
    <name type="scientific">Gossypium arboreum</name>
    <name type="common">Tree cotton</name>
    <name type="synonym">Gossypium nanking</name>
    <dbReference type="NCBI Taxonomy" id="29729"/>
    <lineage>
        <taxon>Eukaryota</taxon>
        <taxon>Viridiplantae</taxon>
        <taxon>Streptophyta</taxon>
        <taxon>Embryophyta</taxon>
        <taxon>Tracheophyta</taxon>
        <taxon>Spermatophyta</taxon>
        <taxon>Magnoliopsida</taxon>
        <taxon>eudicotyledons</taxon>
        <taxon>Gunneridae</taxon>
        <taxon>Pentapetalae</taxon>
        <taxon>rosids</taxon>
        <taxon>malvids</taxon>
        <taxon>Malvales</taxon>
        <taxon>Malvaceae</taxon>
        <taxon>Malvoideae</taxon>
        <taxon>Gossypium</taxon>
    </lineage>
</organism>
<dbReference type="InterPro" id="IPR050794">
    <property type="entry name" value="CPA2_transporter"/>
</dbReference>
<dbReference type="InterPro" id="IPR006153">
    <property type="entry name" value="Cation/H_exchanger_TM"/>
</dbReference>
<dbReference type="EMBL" id="JARKNE010000008">
    <property type="protein sequence ID" value="KAK5810396.1"/>
    <property type="molecule type" value="Genomic_DNA"/>
</dbReference>
<dbReference type="InterPro" id="IPR038770">
    <property type="entry name" value="Na+/solute_symporter_sf"/>
</dbReference>
<evidence type="ECO:0000313" key="14">
    <source>
        <dbReference type="Proteomes" id="UP001358586"/>
    </source>
</evidence>
<evidence type="ECO:0000256" key="7">
    <source>
        <dbReference type="ARBA" id="ARBA00023065"/>
    </source>
</evidence>
<keyword evidence="4 10" id="KW-0812">Transmembrane</keyword>
<keyword evidence="6 10" id="KW-1133">Transmembrane helix</keyword>
<feature type="domain" description="Cation/H+ exchanger transmembrane" evidence="11">
    <location>
        <begin position="63"/>
        <end position="439"/>
    </location>
</feature>
<evidence type="ECO:0000256" key="8">
    <source>
        <dbReference type="ARBA" id="ARBA00023136"/>
    </source>
</evidence>
<feature type="transmembrane region" description="Helical" evidence="10">
    <location>
        <begin position="420"/>
        <end position="443"/>
    </location>
</feature>
<evidence type="ECO:0000313" key="13">
    <source>
        <dbReference type="EMBL" id="KAK5810396.1"/>
    </source>
</evidence>
<evidence type="ECO:0000256" key="3">
    <source>
        <dbReference type="ARBA" id="ARBA00022538"/>
    </source>
</evidence>
<gene>
    <name evidence="13" type="ORF">PVK06_025708</name>
</gene>
<feature type="transmembrane region" description="Helical" evidence="10">
    <location>
        <begin position="207"/>
        <end position="227"/>
    </location>
</feature>
<keyword evidence="3" id="KW-0633">Potassium transport</keyword>
<feature type="transmembrane region" description="Helical" evidence="10">
    <location>
        <begin position="359"/>
        <end position="383"/>
    </location>
</feature>
<reference evidence="13 14" key="1">
    <citation type="submission" date="2023-03" db="EMBL/GenBank/DDBJ databases">
        <title>WGS of Gossypium arboreum.</title>
        <authorList>
            <person name="Yu D."/>
        </authorList>
    </citation>
    <scope>NUCLEOTIDE SEQUENCE [LARGE SCALE GENOMIC DNA]</scope>
    <source>
        <tissue evidence="13">Leaf</tissue>
    </source>
</reference>
<evidence type="ECO:0000259" key="11">
    <source>
        <dbReference type="Pfam" id="PF00999"/>
    </source>
</evidence>
<evidence type="ECO:0000256" key="10">
    <source>
        <dbReference type="SAM" id="Phobius"/>
    </source>
</evidence>
<dbReference type="Gene3D" id="1.20.1530.20">
    <property type="match status" value="1"/>
</dbReference>
<feature type="transmembrane region" description="Helical" evidence="10">
    <location>
        <begin position="239"/>
        <end position="265"/>
    </location>
</feature>
<dbReference type="PANTHER" id="PTHR32468:SF17">
    <property type="entry name" value="CATION_H(+) ANTIPORTER 4"/>
    <property type="match status" value="1"/>
</dbReference>
<feature type="transmembrane region" description="Helical" evidence="10">
    <location>
        <begin position="277"/>
        <end position="296"/>
    </location>
</feature>
<evidence type="ECO:0000256" key="2">
    <source>
        <dbReference type="ARBA" id="ARBA00022448"/>
    </source>
</evidence>
<feature type="transmembrane region" description="Helical" evidence="10">
    <location>
        <begin position="143"/>
        <end position="164"/>
    </location>
</feature>
<feature type="transmembrane region" description="Helical" evidence="10">
    <location>
        <begin position="316"/>
        <end position="338"/>
    </location>
</feature>
<comment type="subcellular location">
    <subcellularLocation>
        <location evidence="1">Membrane</location>
        <topology evidence="1">Multi-pass membrane protein</topology>
    </subcellularLocation>
</comment>
<evidence type="ECO:0000256" key="6">
    <source>
        <dbReference type="ARBA" id="ARBA00022989"/>
    </source>
</evidence>
<dbReference type="InterPro" id="IPR057290">
    <property type="entry name" value="CHX17_C"/>
</dbReference>
<dbReference type="Pfam" id="PF00999">
    <property type="entry name" value="Na_H_Exchanger"/>
    <property type="match status" value="1"/>
</dbReference>
<feature type="transmembrane region" description="Helical" evidence="10">
    <location>
        <begin position="42"/>
        <end position="64"/>
    </location>
</feature>
<protein>
    <recommendedName>
        <fullName evidence="15">Cation/H(+) antiporter 4-like</fullName>
    </recommendedName>
</protein>
<evidence type="ECO:0000256" key="4">
    <source>
        <dbReference type="ARBA" id="ARBA00022692"/>
    </source>
</evidence>
<proteinExistence type="inferred from homology"/>
<evidence type="ECO:0000259" key="12">
    <source>
        <dbReference type="Pfam" id="PF23259"/>
    </source>
</evidence>
<comment type="caution">
    <text evidence="13">The sequence shown here is derived from an EMBL/GenBank/DDBJ whole genome shotgun (WGS) entry which is preliminary data.</text>
</comment>
<keyword evidence="7" id="KW-0406">Ion transport</keyword>
<keyword evidence="2" id="KW-0813">Transport</keyword>
<keyword evidence="14" id="KW-1185">Reference proteome</keyword>
<feature type="transmembrane region" description="Helical" evidence="10">
    <location>
        <begin position="102"/>
        <end position="123"/>
    </location>
</feature>
<feature type="transmembrane region" description="Helical" evidence="10">
    <location>
        <begin position="176"/>
        <end position="195"/>
    </location>
</feature>
<name>A0ABR0NVL5_GOSAR</name>
<comment type="similarity">
    <text evidence="9">Belongs to the monovalent cation:proton antiporter 2 (CPA2) transporter (TC 2.A.37) family. CHX (TC 2.A.37.4) subfamily.</text>
</comment>
<feature type="domain" description="Cation/H(+) antiporter C-terminal" evidence="12">
    <location>
        <begin position="598"/>
        <end position="747"/>
    </location>
</feature>
<dbReference type="Pfam" id="PF23259">
    <property type="entry name" value="CHX17_C"/>
    <property type="match status" value="1"/>
</dbReference>
<evidence type="ECO:0008006" key="15">
    <source>
        <dbReference type="Google" id="ProtNLM"/>
    </source>
</evidence>
<evidence type="ECO:0000256" key="1">
    <source>
        <dbReference type="ARBA" id="ARBA00004141"/>
    </source>
</evidence>
<evidence type="ECO:0000256" key="9">
    <source>
        <dbReference type="ARBA" id="ARBA00038341"/>
    </source>
</evidence>
<dbReference type="Proteomes" id="UP001358586">
    <property type="component" value="Chromosome 8"/>
</dbReference>
<accession>A0ABR0NVL5</accession>
<sequence length="755" mass="84607">MAESLPPPYHLYDNATYEFCFVLPPKVNSAGIWENATNSFMIFSYSLPFLELHFVMIFLVNHLVYTILRSIGITLFASQMFAGFIMVPILKQEQSMRILHNQVLGVQIMDTASLFGFTLFFFLTGVKMDIKSAFRTTKRSLGIGIVSLLSPILVGAAVQVNFRQPNEPEQVKMERLIGTLIEALTSFSVIACLLAELKILNTELGRLALSSAAVGDLSTLFLVHIITLSQHFVSSPLLVLVRGVIACCFLALLFFVFRLLMYWVIKRTPNGGLVAEVYITATMMAAVGCAVVTHWTDQSPLIGAFLFGLAVPDGPPLGSALIDKFECFTNGLFLSVYVTSSTMRIRLQKWLSDPSHVKFSTIFIITTFFAKLIPCCIGSYLNFMPFRDALAFGLIMSSKGIVQLSHVCTFRDNKLISQKVFTAMIFCILANATIVPLLVRFLYDPDSRKYASYEQRNLMHLKPNVELRVLACVHSPDNVPAMICLLDLTCSTNESPNAVYVIHLIELRGRNSPVFIAHHNQETSTATSSFFENIISFYEYEGNNWDLVTVKAFTIITPPKLMHDDICTMALDKQTSFIILPFHRKWIQKLLKQSSLSSFSIGMLFLGGKDDREALTLARRMARDPRVKLTVIHLIAYQNCRNVVYWDTVLDTEMLKDVKQNNGELGNGCDVMYVEEVSDCGAQTIKLIMSIANDYDLMIVDRSYGVDSIILTGLSEWSEFSELGVVGDLFASTDLDSSLSVLVVQQQQRINVKRH</sequence>
<keyword evidence="8 10" id="KW-0472">Membrane</keyword>
<evidence type="ECO:0000256" key="5">
    <source>
        <dbReference type="ARBA" id="ARBA00022958"/>
    </source>
</evidence>
<keyword evidence="5" id="KW-0630">Potassium</keyword>
<feature type="transmembrane region" description="Helical" evidence="10">
    <location>
        <begin position="71"/>
        <end position="90"/>
    </location>
</feature>
<dbReference type="PANTHER" id="PTHR32468">
    <property type="entry name" value="CATION/H + ANTIPORTER"/>
    <property type="match status" value="1"/>
</dbReference>